<dbReference type="EMBL" id="BOMG01000024">
    <property type="protein sequence ID" value="GID52906.1"/>
    <property type="molecule type" value="Genomic_DNA"/>
</dbReference>
<keyword evidence="2" id="KW-1185">Reference proteome</keyword>
<protein>
    <recommendedName>
        <fullName evidence="3">Immunity protein 35 domain-containing protein</fullName>
    </recommendedName>
</protein>
<comment type="caution">
    <text evidence="1">The sequence shown here is derived from an EMBL/GenBank/DDBJ whole genome shotgun (WGS) entry which is preliminary data.</text>
</comment>
<evidence type="ECO:0000313" key="1">
    <source>
        <dbReference type="EMBL" id="GID52906.1"/>
    </source>
</evidence>
<dbReference type="RefSeq" id="WP_310381127.1">
    <property type="nucleotide sequence ID" value="NZ_JAVDQL010000001.1"/>
</dbReference>
<gene>
    <name evidence="1" type="ORF">Aco03nite_013100</name>
</gene>
<evidence type="ECO:0008006" key="3">
    <source>
        <dbReference type="Google" id="ProtNLM"/>
    </source>
</evidence>
<evidence type="ECO:0000313" key="2">
    <source>
        <dbReference type="Proteomes" id="UP000612282"/>
    </source>
</evidence>
<proteinExistence type="predicted"/>
<name>A0ABQ3X324_9ACTN</name>
<organism evidence="1 2">
    <name type="scientific">Actinoplanes couchii</name>
    <dbReference type="NCBI Taxonomy" id="403638"/>
    <lineage>
        <taxon>Bacteria</taxon>
        <taxon>Bacillati</taxon>
        <taxon>Actinomycetota</taxon>
        <taxon>Actinomycetes</taxon>
        <taxon>Micromonosporales</taxon>
        <taxon>Micromonosporaceae</taxon>
        <taxon>Actinoplanes</taxon>
    </lineage>
</organism>
<accession>A0ABQ3X324</accession>
<reference evidence="1 2" key="1">
    <citation type="submission" date="2021-01" db="EMBL/GenBank/DDBJ databases">
        <title>Whole genome shotgun sequence of Actinoplanes couchii NBRC 106145.</title>
        <authorList>
            <person name="Komaki H."/>
            <person name="Tamura T."/>
        </authorList>
    </citation>
    <scope>NUCLEOTIDE SEQUENCE [LARGE SCALE GENOMIC DNA]</scope>
    <source>
        <strain evidence="1 2">NBRC 106145</strain>
    </source>
</reference>
<dbReference type="Proteomes" id="UP000612282">
    <property type="component" value="Unassembled WGS sequence"/>
</dbReference>
<sequence>MPGVTVYDIAALLPTVDVLRQRCKALAVLDLIVGGDYYTYDTAWGDDEAGAMRNGSGEEFDVVFTPAGVFIRGVYHESSMFEHSGGKLWPGLLDGLPPEFGDQVTEPAFTRADGILDATFVLWRSAGDDAWRAGKDIDFSPADEDEVNPDGSWLLDVLGDDIAEKYQEYAEEVLEVELPLAAIRHVTTFQPLTGAVIRALGPDSDPARVRDLAEKLGFPAPAE</sequence>